<comment type="caution">
    <text evidence="2">The sequence shown here is derived from an EMBL/GenBank/DDBJ whole genome shotgun (WGS) entry which is preliminary data.</text>
</comment>
<organism evidence="2 3">
    <name type="scientific">Streptomyces longisporus</name>
    <dbReference type="NCBI Taxonomy" id="1948"/>
    <lineage>
        <taxon>Bacteria</taxon>
        <taxon>Bacillati</taxon>
        <taxon>Actinomycetota</taxon>
        <taxon>Actinomycetes</taxon>
        <taxon>Kitasatosporales</taxon>
        <taxon>Streptomycetaceae</taxon>
        <taxon>Streptomyces</taxon>
    </lineage>
</organism>
<dbReference type="Proteomes" id="UP001501777">
    <property type="component" value="Unassembled WGS sequence"/>
</dbReference>
<feature type="region of interest" description="Disordered" evidence="1">
    <location>
        <begin position="116"/>
        <end position="141"/>
    </location>
</feature>
<protein>
    <submittedName>
        <fullName evidence="2">Uncharacterized protein</fullName>
    </submittedName>
</protein>
<keyword evidence="3" id="KW-1185">Reference proteome</keyword>
<evidence type="ECO:0000313" key="2">
    <source>
        <dbReference type="EMBL" id="GAA2500611.1"/>
    </source>
</evidence>
<proteinExistence type="predicted"/>
<gene>
    <name evidence="2" type="ORF">GCM10010276_48510</name>
</gene>
<reference evidence="2 3" key="1">
    <citation type="journal article" date="2019" name="Int. J. Syst. Evol. Microbiol.">
        <title>The Global Catalogue of Microorganisms (GCM) 10K type strain sequencing project: providing services to taxonomists for standard genome sequencing and annotation.</title>
        <authorList>
            <consortium name="The Broad Institute Genomics Platform"/>
            <consortium name="The Broad Institute Genome Sequencing Center for Infectious Disease"/>
            <person name="Wu L."/>
            <person name="Ma J."/>
        </authorList>
    </citation>
    <scope>NUCLEOTIDE SEQUENCE [LARGE SCALE GENOMIC DNA]</scope>
    <source>
        <strain evidence="2 3">JCM 4395</strain>
    </source>
</reference>
<evidence type="ECO:0000313" key="3">
    <source>
        <dbReference type="Proteomes" id="UP001501777"/>
    </source>
</evidence>
<sequence>MGMDDELITERRSVAFPQVFGYLRHVTGGLARHAALVGCLTEYCRQHELTLCGVFTDRDSAVAVRSPAFVGLLDALELPDTYGAVVPAPSHLGPKRVAGERKRQITASSARLIVVRSTTRPTTASAPSLEASAGPHRQGDT</sequence>
<feature type="compositionally biased region" description="Low complexity" evidence="1">
    <location>
        <begin position="116"/>
        <end position="127"/>
    </location>
</feature>
<name>A0ABN3MFG7_STRLO</name>
<dbReference type="EMBL" id="BAAASG010000011">
    <property type="protein sequence ID" value="GAA2500611.1"/>
    <property type="molecule type" value="Genomic_DNA"/>
</dbReference>
<evidence type="ECO:0000256" key="1">
    <source>
        <dbReference type="SAM" id="MobiDB-lite"/>
    </source>
</evidence>
<accession>A0ABN3MFG7</accession>